<evidence type="ECO:0000313" key="1">
    <source>
        <dbReference type="EMBL" id="NMO79414.1"/>
    </source>
</evidence>
<dbReference type="EMBL" id="JABBPK010000001">
    <property type="protein sequence ID" value="NMO79414.1"/>
    <property type="molecule type" value="Genomic_DNA"/>
</dbReference>
<dbReference type="RefSeq" id="WP_169189228.1">
    <property type="nucleotide sequence ID" value="NZ_JABBPK010000001.1"/>
</dbReference>
<reference evidence="1 2" key="1">
    <citation type="submission" date="2020-04" db="EMBL/GenBank/DDBJ databases">
        <title>Bacillus sp. UniB3 isolated from commercial digestive syrup.</title>
        <authorList>
            <person name="Thorat V."/>
            <person name="Kirdat K."/>
            <person name="Tiwarekar B."/>
            <person name="Yadav A."/>
        </authorList>
    </citation>
    <scope>NUCLEOTIDE SEQUENCE [LARGE SCALE GENOMIC DNA]</scope>
    <source>
        <strain evidence="1 2">UniB3</strain>
    </source>
</reference>
<comment type="caution">
    <text evidence="1">The sequence shown here is derived from an EMBL/GenBank/DDBJ whole genome shotgun (WGS) entry which is preliminary data.</text>
</comment>
<keyword evidence="2" id="KW-1185">Reference proteome</keyword>
<proteinExistence type="predicted"/>
<gene>
    <name evidence="1" type="ORF">HHU08_20960</name>
</gene>
<dbReference type="Proteomes" id="UP000588491">
    <property type="component" value="Unassembled WGS sequence"/>
</dbReference>
<name>A0A7Y0PQD2_9BACI</name>
<organism evidence="1 2">
    <name type="scientific">Niallia alba</name>
    <dbReference type="NCBI Taxonomy" id="2729105"/>
    <lineage>
        <taxon>Bacteria</taxon>
        <taxon>Bacillati</taxon>
        <taxon>Bacillota</taxon>
        <taxon>Bacilli</taxon>
        <taxon>Bacillales</taxon>
        <taxon>Bacillaceae</taxon>
        <taxon>Niallia</taxon>
    </lineage>
</organism>
<accession>A0A7Y0PQD2</accession>
<dbReference type="AlphaFoldDB" id="A0A7Y0PQD2"/>
<sequence>MHNRNLENDQFKELLTKIYKKSLKGEINTKEILDELKDELSKIIK</sequence>
<protein>
    <submittedName>
        <fullName evidence="1">Uncharacterized protein</fullName>
    </submittedName>
</protein>
<evidence type="ECO:0000313" key="2">
    <source>
        <dbReference type="Proteomes" id="UP000588491"/>
    </source>
</evidence>